<evidence type="ECO:0000259" key="1">
    <source>
        <dbReference type="Pfam" id="PF07889"/>
    </source>
</evidence>
<protein>
    <submittedName>
        <fullName evidence="2">BZIP7</fullName>
    </submittedName>
</protein>
<dbReference type="Pfam" id="PF07889">
    <property type="entry name" value="DUF1664"/>
    <property type="match status" value="1"/>
</dbReference>
<reference evidence="2" key="1">
    <citation type="submission" date="2012-06" db="EMBL/GenBank/DDBJ databases">
        <title>A Tamarix bZIP transcription factor, ThbZIP1, enhances tolerance to abiotic stresses by modulating a series of stress tolerance related genes and controlling reactive oxygen species.</title>
        <authorList>
            <person name="Ji X."/>
            <person name="Wang Y."/>
            <person name="Liu G."/>
            <person name="Liu Y."/>
            <person name="Zheng L."/>
        </authorList>
    </citation>
    <scope>NUCLEOTIDE SEQUENCE</scope>
</reference>
<proteinExistence type="evidence at transcript level"/>
<dbReference type="Gene3D" id="1.20.1480.30">
    <property type="entry name" value="Designed four-helix bundle protein"/>
    <property type="match status" value="1"/>
</dbReference>
<name>I7D4A7_9CARY</name>
<dbReference type="EMBL" id="JX169815">
    <property type="protein sequence ID" value="AFO63286.1"/>
    <property type="molecule type" value="mRNA"/>
</dbReference>
<dbReference type="PANTHER" id="PTHR46667">
    <property type="entry name" value="OS05G0182700 PROTEIN"/>
    <property type="match status" value="1"/>
</dbReference>
<dbReference type="PANTHER" id="PTHR46667:SF6">
    <property type="entry name" value="OS01G0185100 PROTEIN"/>
    <property type="match status" value="1"/>
</dbReference>
<feature type="domain" description="DUF1664" evidence="1">
    <location>
        <begin position="92"/>
        <end position="211"/>
    </location>
</feature>
<dbReference type="AlphaFoldDB" id="I7D4A7"/>
<evidence type="ECO:0000313" key="2">
    <source>
        <dbReference type="EMBL" id="AFO63286.1"/>
    </source>
</evidence>
<organism evidence="2">
    <name type="scientific">Tamarix hispida</name>
    <dbReference type="NCBI Taxonomy" id="189793"/>
    <lineage>
        <taxon>Eukaryota</taxon>
        <taxon>Viridiplantae</taxon>
        <taxon>Streptophyta</taxon>
        <taxon>Embryophyta</taxon>
        <taxon>Tracheophyta</taxon>
        <taxon>Spermatophyta</taxon>
        <taxon>Magnoliopsida</taxon>
        <taxon>eudicotyledons</taxon>
        <taxon>Gunneridae</taxon>
        <taxon>Pentapetalae</taxon>
        <taxon>Caryophyllales</taxon>
        <taxon>Tamaricaceae</taxon>
        <taxon>Tamarix</taxon>
    </lineage>
</organism>
<dbReference type="InterPro" id="IPR012458">
    <property type="entry name" value="DUF1664"/>
</dbReference>
<accession>I7D4A7</accession>
<sequence>MAMQTGVGLSKVIILFGAGYTGTILLKNGKLSDMIGELQAMVKGLEKSGDSANADSDPVAAQMRWLQQEIRNLAHARPVTVLNGSSGSIDVTSLILPVTALGAVGYGYMWWKGFSFSDLMYVTKRNMATAVANLTTHLESVSDALAKAKKHLAQRIERVDAKVDDMKDMTKLIQNDVSDVRGDLSRIGSELYELKYTVSLLDGRISSMDDKMNLTLDGVDYLCRFVDGRKVQSYNHFLQDQAKLAHKSRGMLTSSEAPLAQGLKEIADIFSAPKAITSGSAPDGADISIEQPRSFTRATSIKHSLKPAGLVL</sequence>